<evidence type="ECO:0000313" key="8">
    <source>
        <dbReference type="EMBL" id="KZL84907.1"/>
    </source>
</evidence>
<feature type="transmembrane region" description="Helical" evidence="6">
    <location>
        <begin position="348"/>
        <end position="370"/>
    </location>
</feature>
<keyword evidence="2" id="KW-0813">Transport</keyword>
<sequence>MTVREALEFSALMRQSAEVPRQDKFQYVEHVISMLEMQEFAGAVIRVLGEGLNIEQRKRLTIGVELAAGPQLLVFFDEPTSGLDSQTLWVISVLIKKLASSGQAVLCMIHQPSAILFDQFDRLLLIAPGGKTVYFGGEGIRFLSLAVTTPLWQQLSTMSWATICCILSLCSLSGFLFLQFLLYSPTKHTLQTCLLTTDLYPDIGDKSSTLINYFERNGAPKIETEANPAEWMLQVIKPPQEGSGNVDWHEIWRNSPEYKGVKKELNRLRALAPTQHHPDSDADQGSQHQEFVSSFLFQFWEVLIRTSKHFWRSPVYMWSKITLITLSSLYLGFSYTATNSVQGLQNQLWAIFLLLVLFININEQIMPMFVPQRALYESRERPSKIYRWSTYVLSNILVEILWNSVMAAVMFVCWYYPVGFVRNTTDEDRTVRGFLVFLFLWTYLLFTSTFAHFAIVWIDLPETAGALTSLFWMLCILFCGVGVPKVDLPAFWRFMYRVSPATYLVGGIMTTAVANTDVVCADYEILHVSPPVGGNVTCGDFLGPFAKASGGRVLNTAELDVCGYCPVATTNDFLAQFDLSYDTRWRDFGLMWVYVIFNIAAAMGLYWVFRVPKGKETKTK</sequence>
<gene>
    <name evidence="8" type="ORF">CI238_09623</name>
</gene>
<feature type="domain" description="ABC-2 type transporter transmembrane" evidence="7">
    <location>
        <begin position="298"/>
        <end position="510"/>
    </location>
</feature>
<feature type="transmembrane region" description="Helical" evidence="6">
    <location>
        <begin position="589"/>
        <end position="609"/>
    </location>
</feature>
<dbReference type="STRING" id="1573173.A0A167EAZ7"/>
<dbReference type="EMBL" id="LFIW01000765">
    <property type="protein sequence ID" value="KZL84907.1"/>
    <property type="molecule type" value="Genomic_DNA"/>
</dbReference>
<keyword evidence="5 6" id="KW-0472">Membrane</keyword>
<evidence type="ECO:0000256" key="6">
    <source>
        <dbReference type="SAM" id="Phobius"/>
    </source>
</evidence>
<name>A0A167EAZ7_COLIC</name>
<evidence type="ECO:0000256" key="2">
    <source>
        <dbReference type="ARBA" id="ARBA00022448"/>
    </source>
</evidence>
<keyword evidence="3 6" id="KW-0812">Transmembrane</keyword>
<feature type="transmembrane region" description="Helical" evidence="6">
    <location>
        <begin position="391"/>
        <end position="417"/>
    </location>
</feature>
<dbReference type="Gene3D" id="3.40.50.300">
    <property type="entry name" value="P-loop containing nucleotide triphosphate hydrolases"/>
    <property type="match status" value="1"/>
</dbReference>
<evidence type="ECO:0000256" key="3">
    <source>
        <dbReference type="ARBA" id="ARBA00022692"/>
    </source>
</evidence>
<dbReference type="AlphaFoldDB" id="A0A167EAZ7"/>
<evidence type="ECO:0000256" key="4">
    <source>
        <dbReference type="ARBA" id="ARBA00022989"/>
    </source>
</evidence>
<dbReference type="Pfam" id="PF01061">
    <property type="entry name" value="ABC2_membrane"/>
    <property type="match status" value="1"/>
</dbReference>
<accession>A0A167EAZ7</accession>
<dbReference type="Proteomes" id="UP000076584">
    <property type="component" value="Unassembled WGS sequence"/>
</dbReference>
<comment type="caution">
    <text evidence="8">The sequence shown here is derived from an EMBL/GenBank/DDBJ whole genome shotgun (WGS) entry which is preliminary data.</text>
</comment>
<dbReference type="InterPro" id="IPR027417">
    <property type="entry name" value="P-loop_NTPase"/>
</dbReference>
<reference evidence="8 9" key="1">
    <citation type="submission" date="2015-06" db="EMBL/GenBank/DDBJ databases">
        <title>Survival trade-offs in plant roots during colonization by closely related pathogenic and mutualistic fungi.</title>
        <authorList>
            <person name="Hacquard S."/>
            <person name="Kracher B."/>
            <person name="Hiruma K."/>
            <person name="Weinman A."/>
            <person name="Muench P."/>
            <person name="Garrido Oter R."/>
            <person name="Ver Loren van Themaat E."/>
            <person name="Dallerey J.-F."/>
            <person name="Damm U."/>
            <person name="Henrissat B."/>
            <person name="Lespinet O."/>
            <person name="Thon M."/>
            <person name="Kemen E."/>
            <person name="McHardy A.C."/>
            <person name="Schulze-Lefert P."/>
            <person name="O'Connell R.J."/>
        </authorList>
    </citation>
    <scope>NUCLEOTIDE SEQUENCE [LARGE SCALE GENOMIC DNA]</scope>
    <source>
        <strain evidence="8 9">MAFF 238704</strain>
    </source>
</reference>
<comment type="subcellular location">
    <subcellularLocation>
        <location evidence="1">Membrane</location>
        <topology evidence="1">Multi-pass membrane protein</topology>
    </subcellularLocation>
</comment>
<evidence type="ECO:0000256" key="5">
    <source>
        <dbReference type="ARBA" id="ARBA00023136"/>
    </source>
</evidence>
<evidence type="ECO:0000256" key="1">
    <source>
        <dbReference type="ARBA" id="ARBA00004141"/>
    </source>
</evidence>
<keyword evidence="9" id="KW-1185">Reference proteome</keyword>
<evidence type="ECO:0000259" key="7">
    <source>
        <dbReference type="Pfam" id="PF01061"/>
    </source>
</evidence>
<protein>
    <submittedName>
        <fullName evidence="8">Multidrug resistance protein cdr1</fullName>
    </submittedName>
</protein>
<dbReference type="PANTHER" id="PTHR19241">
    <property type="entry name" value="ATP-BINDING CASSETTE TRANSPORTER"/>
    <property type="match status" value="1"/>
</dbReference>
<feature type="transmembrane region" description="Helical" evidence="6">
    <location>
        <begin position="315"/>
        <end position="336"/>
    </location>
</feature>
<keyword evidence="4 6" id="KW-1133">Transmembrane helix</keyword>
<proteinExistence type="predicted"/>
<dbReference type="GO" id="GO:0016020">
    <property type="term" value="C:membrane"/>
    <property type="evidence" value="ECO:0007669"/>
    <property type="project" value="UniProtKB-SubCell"/>
</dbReference>
<dbReference type="InterPro" id="IPR013525">
    <property type="entry name" value="ABC2_TM"/>
</dbReference>
<dbReference type="GO" id="GO:0140359">
    <property type="term" value="F:ABC-type transporter activity"/>
    <property type="evidence" value="ECO:0007669"/>
    <property type="project" value="InterPro"/>
</dbReference>
<feature type="transmembrane region" description="Helical" evidence="6">
    <location>
        <begin position="465"/>
        <end position="483"/>
    </location>
</feature>
<evidence type="ECO:0000313" key="9">
    <source>
        <dbReference type="Proteomes" id="UP000076584"/>
    </source>
</evidence>
<organism evidence="8 9">
    <name type="scientific">Colletotrichum incanum</name>
    <name type="common">Soybean anthracnose fungus</name>
    <dbReference type="NCBI Taxonomy" id="1573173"/>
    <lineage>
        <taxon>Eukaryota</taxon>
        <taxon>Fungi</taxon>
        <taxon>Dikarya</taxon>
        <taxon>Ascomycota</taxon>
        <taxon>Pezizomycotina</taxon>
        <taxon>Sordariomycetes</taxon>
        <taxon>Hypocreomycetidae</taxon>
        <taxon>Glomerellales</taxon>
        <taxon>Glomerellaceae</taxon>
        <taxon>Colletotrichum</taxon>
        <taxon>Colletotrichum spaethianum species complex</taxon>
    </lineage>
</organism>
<feature type="transmembrane region" description="Helical" evidence="6">
    <location>
        <begin position="437"/>
        <end position="458"/>
    </location>
</feature>
<dbReference type="SUPFAM" id="SSF52540">
    <property type="entry name" value="P-loop containing nucleoside triphosphate hydrolases"/>
    <property type="match status" value="1"/>
</dbReference>